<evidence type="ECO:0000313" key="10">
    <source>
        <dbReference type="EMBL" id="KAH3707413.1"/>
    </source>
</evidence>
<dbReference type="PANTHER" id="PTHR13140">
    <property type="entry name" value="MYOSIN"/>
    <property type="match status" value="1"/>
</dbReference>
<dbReference type="InterPro" id="IPR001609">
    <property type="entry name" value="Myosin_head_motor_dom-like"/>
</dbReference>
<evidence type="ECO:0000259" key="9">
    <source>
        <dbReference type="PROSITE" id="PS51456"/>
    </source>
</evidence>
<dbReference type="Proteomes" id="UP000828390">
    <property type="component" value="Unassembled WGS sequence"/>
</dbReference>
<protein>
    <recommendedName>
        <fullName evidence="9">Myosin motor domain-containing protein</fullName>
    </recommendedName>
</protein>
<dbReference type="Gene3D" id="1.20.58.530">
    <property type="match status" value="1"/>
</dbReference>
<dbReference type="SMART" id="SM00242">
    <property type="entry name" value="MYSc"/>
    <property type="match status" value="1"/>
</dbReference>
<dbReference type="GO" id="GO:0007015">
    <property type="term" value="P:actin filament organization"/>
    <property type="evidence" value="ECO:0007669"/>
    <property type="project" value="TreeGrafter"/>
</dbReference>
<evidence type="ECO:0000256" key="3">
    <source>
        <dbReference type="ARBA" id="ARBA00022840"/>
    </source>
</evidence>
<evidence type="ECO:0000256" key="8">
    <source>
        <dbReference type="PROSITE-ProRule" id="PRU00782"/>
    </source>
</evidence>
<dbReference type="Pfam" id="PF00063">
    <property type="entry name" value="Myosin_head"/>
    <property type="match status" value="3"/>
</dbReference>
<keyword evidence="5 8" id="KW-0518">Myosin</keyword>
<evidence type="ECO:0000256" key="6">
    <source>
        <dbReference type="ARBA" id="ARBA00023175"/>
    </source>
</evidence>
<feature type="domain" description="Myosin motor" evidence="9">
    <location>
        <begin position="1"/>
        <end position="374"/>
    </location>
</feature>
<evidence type="ECO:0000256" key="1">
    <source>
        <dbReference type="ARBA" id="ARBA00008314"/>
    </source>
</evidence>
<dbReference type="PROSITE" id="PS51456">
    <property type="entry name" value="MYOSIN_MOTOR"/>
    <property type="match status" value="1"/>
</dbReference>
<comment type="similarity">
    <text evidence="1 8">Belongs to the TRAFAC class myosin-kinesin ATPase superfamily. Myosin family.</text>
</comment>
<keyword evidence="11" id="KW-1185">Reference proteome</keyword>
<dbReference type="AlphaFoldDB" id="A0A9D3YUS3"/>
<proteinExistence type="inferred from homology"/>
<dbReference type="GO" id="GO:0016020">
    <property type="term" value="C:membrane"/>
    <property type="evidence" value="ECO:0007669"/>
    <property type="project" value="TreeGrafter"/>
</dbReference>
<evidence type="ECO:0000256" key="5">
    <source>
        <dbReference type="ARBA" id="ARBA00023123"/>
    </source>
</evidence>
<dbReference type="GO" id="GO:0005737">
    <property type="term" value="C:cytoplasm"/>
    <property type="evidence" value="ECO:0007669"/>
    <property type="project" value="TreeGrafter"/>
</dbReference>
<dbReference type="Gene3D" id="1.20.120.720">
    <property type="entry name" value="Myosin VI head, motor domain, U50 subdomain"/>
    <property type="match status" value="1"/>
</dbReference>
<dbReference type="GO" id="GO:0000146">
    <property type="term" value="F:microfilament motor activity"/>
    <property type="evidence" value="ECO:0007669"/>
    <property type="project" value="TreeGrafter"/>
</dbReference>
<evidence type="ECO:0000256" key="7">
    <source>
        <dbReference type="ARBA" id="ARBA00023203"/>
    </source>
</evidence>
<reference evidence="10" key="1">
    <citation type="journal article" date="2019" name="bioRxiv">
        <title>The Genome of the Zebra Mussel, Dreissena polymorpha: A Resource for Invasive Species Research.</title>
        <authorList>
            <person name="McCartney M.A."/>
            <person name="Auch B."/>
            <person name="Kono T."/>
            <person name="Mallez S."/>
            <person name="Zhang Y."/>
            <person name="Obille A."/>
            <person name="Becker A."/>
            <person name="Abrahante J.E."/>
            <person name="Garbe J."/>
            <person name="Badalamenti J.P."/>
            <person name="Herman A."/>
            <person name="Mangelson H."/>
            <person name="Liachko I."/>
            <person name="Sullivan S."/>
            <person name="Sone E.D."/>
            <person name="Koren S."/>
            <person name="Silverstein K.A.T."/>
            <person name="Beckman K.B."/>
            <person name="Gohl D.M."/>
        </authorList>
    </citation>
    <scope>NUCLEOTIDE SEQUENCE</scope>
    <source>
        <strain evidence="10">Duluth1</strain>
        <tissue evidence="10">Whole animal</tissue>
    </source>
</reference>
<keyword evidence="4" id="KW-0175">Coiled coil</keyword>
<dbReference type="InterPro" id="IPR036961">
    <property type="entry name" value="Kinesin_motor_dom_sf"/>
</dbReference>
<dbReference type="InterPro" id="IPR027417">
    <property type="entry name" value="P-loop_NTPase"/>
</dbReference>
<name>A0A9D3YUS3_DREPO</name>
<dbReference type="PANTHER" id="PTHR13140:SF857">
    <property type="entry name" value="MYOSIN-11"/>
    <property type="match status" value="1"/>
</dbReference>
<comment type="caution">
    <text evidence="8">Lacks conserved residue(s) required for the propagation of feature annotation.</text>
</comment>
<dbReference type="SUPFAM" id="SSF52540">
    <property type="entry name" value="P-loop containing nucleoside triphosphate hydrolases"/>
    <property type="match status" value="1"/>
</dbReference>
<dbReference type="GO" id="GO:0005524">
    <property type="term" value="F:ATP binding"/>
    <property type="evidence" value="ECO:0007669"/>
    <property type="project" value="UniProtKB-KW"/>
</dbReference>
<evidence type="ECO:0000256" key="2">
    <source>
        <dbReference type="ARBA" id="ARBA00022741"/>
    </source>
</evidence>
<dbReference type="EMBL" id="JAIWYP010000014">
    <property type="protein sequence ID" value="KAH3707413.1"/>
    <property type="molecule type" value="Genomic_DNA"/>
</dbReference>
<organism evidence="10 11">
    <name type="scientific">Dreissena polymorpha</name>
    <name type="common">Zebra mussel</name>
    <name type="synonym">Mytilus polymorpha</name>
    <dbReference type="NCBI Taxonomy" id="45954"/>
    <lineage>
        <taxon>Eukaryota</taxon>
        <taxon>Metazoa</taxon>
        <taxon>Spiralia</taxon>
        <taxon>Lophotrochozoa</taxon>
        <taxon>Mollusca</taxon>
        <taxon>Bivalvia</taxon>
        <taxon>Autobranchia</taxon>
        <taxon>Heteroconchia</taxon>
        <taxon>Euheterodonta</taxon>
        <taxon>Imparidentia</taxon>
        <taxon>Neoheterodontei</taxon>
        <taxon>Myida</taxon>
        <taxon>Dreissenoidea</taxon>
        <taxon>Dreissenidae</taxon>
        <taxon>Dreissena</taxon>
    </lineage>
</organism>
<accession>A0A9D3YUS3</accession>
<keyword evidence="3" id="KW-0067">ATP-binding</keyword>
<keyword evidence="6" id="KW-0505">Motor protein</keyword>
<evidence type="ECO:0000313" key="11">
    <source>
        <dbReference type="Proteomes" id="UP000828390"/>
    </source>
</evidence>
<dbReference type="Gene3D" id="1.20.58.60">
    <property type="match status" value="1"/>
</dbReference>
<reference evidence="10" key="2">
    <citation type="submission" date="2020-11" db="EMBL/GenBank/DDBJ databases">
        <authorList>
            <person name="McCartney M.A."/>
            <person name="Auch B."/>
            <person name="Kono T."/>
            <person name="Mallez S."/>
            <person name="Becker A."/>
            <person name="Gohl D.M."/>
            <person name="Silverstein K.A.T."/>
            <person name="Koren S."/>
            <person name="Bechman K.B."/>
            <person name="Herman A."/>
            <person name="Abrahante J.E."/>
            <person name="Garbe J."/>
        </authorList>
    </citation>
    <scope>NUCLEOTIDE SEQUENCE</scope>
    <source>
        <strain evidence="10">Duluth1</strain>
        <tissue evidence="10">Whole animal</tissue>
    </source>
</reference>
<evidence type="ECO:0000256" key="4">
    <source>
        <dbReference type="ARBA" id="ARBA00023054"/>
    </source>
</evidence>
<gene>
    <name evidence="10" type="ORF">DPMN_066819</name>
</gene>
<sequence>MSTVFVPHKHDDYLLVCHSLMNSCAEDHHKQSGEEHTDSKKSRVTYQQSAENNYHIFYQMLTNVYPKYHVLVVDGIDDTVEMKATDVRSNVACTAAILHFGEMKWKQNPREEQAEADEAEKVAFLLGINSGDLLKGLLKPKIKVGTEFVVQGRNKEQVINSVAPWPSPIRPFEKLCINYTNERLQQFFNHHMIVLEQEEYKKEGIQWEFIDFGTIQHLWLARQEQGSTEQDCRRSARRFKGTNCCLLIHVLFRIEEEAGGGKKKGKSTAFRTISALNRESLNKLIKNLYNTHPHFVRCIIPNELKTPGLIDAGLVLNQLQCNGVLAGIRICRKGFPSRVLYAEFKQRYSILAPNAILTGFVDGKVVTEKILTAI</sequence>
<dbReference type="GO" id="GO:0016459">
    <property type="term" value="C:myosin complex"/>
    <property type="evidence" value="ECO:0007669"/>
    <property type="project" value="UniProtKB-KW"/>
</dbReference>
<comment type="caution">
    <text evidence="10">The sequence shown here is derived from an EMBL/GenBank/DDBJ whole genome shotgun (WGS) entry which is preliminary data.</text>
</comment>
<dbReference type="Gene3D" id="3.40.850.10">
    <property type="entry name" value="Kinesin motor domain"/>
    <property type="match status" value="1"/>
</dbReference>
<keyword evidence="7 8" id="KW-0009">Actin-binding</keyword>
<feature type="region of interest" description="Actin-binding" evidence="8">
    <location>
        <begin position="281"/>
        <end position="303"/>
    </location>
</feature>
<keyword evidence="2" id="KW-0547">Nucleotide-binding</keyword>
<dbReference type="GO" id="GO:0051015">
    <property type="term" value="F:actin filament binding"/>
    <property type="evidence" value="ECO:0007669"/>
    <property type="project" value="TreeGrafter"/>
</dbReference>